<evidence type="ECO:0000313" key="4">
    <source>
        <dbReference type="Proteomes" id="UP000029033"/>
    </source>
</evidence>
<evidence type="ECO:0000259" key="2">
    <source>
        <dbReference type="Pfam" id="PF04480"/>
    </source>
</evidence>
<protein>
    <recommendedName>
        <fullName evidence="2">DUF559 domain-containing protein</fullName>
    </recommendedName>
</protein>
<feature type="region of interest" description="Disordered" evidence="1">
    <location>
        <begin position="299"/>
        <end position="322"/>
    </location>
</feature>
<feature type="domain" description="DUF559" evidence="2">
    <location>
        <begin position="203"/>
        <end position="256"/>
    </location>
</feature>
<dbReference type="SUPFAM" id="SSF52980">
    <property type="entry name" value="Restriction endonuclease-like"/>
    <property type="match status" value="1"/>
</dbReference>
<dbReference type="InterPro" id="IPR011335">
    <property type="entry name" value="Restrct_endonuc-II-like"/>
</dbReference>
<proteinExistence type="predicted"/>
<dbReference type="Proteomes" id="UP000029033">
    <property type="component" value="Unassembled WGS sequence"/>
</dbReference>
<dbReference type="AlphaFoldDB" id="A0A087DIJ0"/>
<dbReference type="OrthoDB" id="3173471at2"/>
<dbReference type="Gene3D" id="3.40.960.10">
    <property type="entry name" value="VSR Endonuclease"/>
    <property type="match status" value="1"/>
</dbReference>
<gene>
    <name evidence="3" type="ORF">BSCA_1303</name>
</gene>
<evidence type="ECO:0000256" key="1">
    <source>
        <dbReference type="SAM" id="MobiDB-lite"/>
    </source>
</evidence>
<feature type="compositionally biased region" description="Basic and acidic residues" evidence="1">
    <location>
        <begin position="313"/>
        <end position="322"/>
    </location>
</feature>
<dbReference type="RefSeq" id="WP_046726211.1">
    <property type="nucleotide sequence ID" value="NZ_CAUPKV010000010.1"/>
</dbReference>
<dbReference type="Pfam" id="PF04480">
    <property type="entry name" value="DUF559"/>
    <property type="match status" value="1"/>
</dbReference>
<dbReference type="InterPro" id="IPR007569">
    <property type="entry name" value="DUF559"/>
</dbReference>
<dbReference type="eggNOG" id="COG2852">
    <property type="taxonomic scope" value="Bacteria"/>
</dbReference>
<sequence>MNGYSEAPNPGEINDYVRKDLSAKAAAKSAACWNLLGRMRTERICFSLFTALELCGVEPPARSTLPRKEFYVTVASEQRRSSCKEIDFRIWSQPFGTYTFPNGVTCMHPIDVWIQFARYLDLTELVILAESLIRRCGYTVEQFTERLATLSRVTGRVRCEEALRLVQPSDSVQETHTRLVLLQFGLPVPQTRHAITDPQTGYDYVVDMAYPQHQIALEYDGDHHRRFRQQYLRDQHKRRRLRQMGWTVLEVFADDLWNGSRQRALASEVAGALKTALPGRPQMQYRSLADQRLAINARKGEHAKYQKYHRPRQPHESDPERA</sequence>
<dbReference type="EMBL" id="JGZO01000003">
    <property type="protein sequence ID" value="KFI95340.1"/>
    <property type="molecule type" value="Genomic_DNA"/>
</dbReference>
<comment type="caution">
    <text evidence="3">The sequence shown here is derived from an EMBL/GenBank/DDBJ whole genome shotgun (WGS) entry which is preliminary data.</text>
</comment>
<reference evidence="3 4" key="1">
    <citation type="submission" date="2014-03" db="EMBL/GenBank/DDBJ databases">
        <title>Genomics of Bifidobacteria.</title>
        <authorList>
            <person name="Ventura M."/>
            <person name="Milani C."/>
            <person name="Lugli G.A."/>
        </authorList>
    </citation>
    <scope>NUCLEOTIDE SEQUENCE [LARGE SCALE GENOMIC DNA]</scope>
    <source>
        <strain evidence="3 4">LMG 21589</strain>
    </source>
</reference>
<keyword evidence="4" id="KW-1185">Reference proteome</keyword>
<evidence type="ECO:0000313" key="3">
    <source>
        <dbReference type="EMBL" id="KFI95340.1"/>
    </source>
</evidence>
<dbReference type="GeneID" id="85165538"/>
<dbReference type="STRING" id="158787.BSCA_1303"/>
<accession>A0A087DIJ0</accession>
<organism evidence="3 4">
    <name type="scientific">Bifidobacterium scardovii</name>
    <dbReference type="NCBI Taxonomy" id="158787"/>
    <lineage>
        <taxon>Bacteria</taxon>
        <taxon>Bacillati</taxon>
        <taxon>Actinomycetota</taxon>
        <taxon>Actinomycetes</taxon>
        <taxon>Bifidobacteriales</taxon>
        <taxon>Bifidobacteriaceae</taxon>
        <taxon>Bifidobacterium</taxon>
    </lineage>
</organism>
<name>A0A087DIJ0_9BIFI</name>